<dbReference type="OrthoDB" id="1189996at2"/>
<sequence length="91" mass="10141">MTRLEDPVAARLATLPRGYCEGMFEGRRWGVTVKGSDDGRRWWIWGEELGGPDRISGNLYVLDGGRALLKPCEMPEAKVRAFVLGYEPEGA</sequence>
<organism evidence="1 2">
    <name type="scientific">Phenylobacterium deserti</name>
    <dbReference type="NCBI Taxonomy" id="1914756"/>
    <lineage>
        <taxon>Bacteria</taxon>
        <taxon>Pseudomonadati</taxon>
        <taxon>Pseudomonadota</taxon>
        <taxon>Alphaproteobacteria</taxon>
        <taxon>Caulobacterales</taxon>
        <taxon>Caulobacteraceae</taxon>
        <taxon>Phenylobacterium</taxon>
    </lineage>
</organism>
<keyword evidence="2" id="KW-1185">Reference proteome</keyword>
<comment type="caution">
    <text evidence="1">The sequence shown here is derived from an EMBL/GenBank/DDBJ whole genome shotgun (WGS) entry which is preliminary data.</text>
</comment>
<dbReference type="Proteomes" id="UP000249725">
    <property type="component" value="Unassembled WGS sequence"/>
</dbReference>
<accession>A0A328ADU6</accession>
<dbReference type="AlphaFoldDB" id="A0A328ADU6"/>
<reference evidence="2" key="1">
    <citation type="submission" date="2018-05" db="EMBL/GenBank/DDBJ databases">
        <authorList>
            <person name="Li X."/>
        </authorList>
    </citation>
    <scope>NUCLEOTIDE SEQUENCE [LARGE SCALE GENOMIC DNA]</scope>
    <source>
        <strain evidence="2">YIM 73061</strain>
    </source>
</reference>
<evidence type="ECO:0008006" key="3">
    <source>
        <dbReference type="Google" id="ProtNLM"/>
    </source>
</evidence>
<dbReference type="EMBL" id="QFYR01000005">
    <property type="protein sequence ID" value="RAK50918.1"/>
    <property type="molecule type" value="Genomic_DNA"/>
</dbReference>
<protein>
    <recommendedName>
        <fullName evidence="3">Peptide methionine sulfoxide reductase</fullName>
    </recommendedName>
</protein>
<proteinExistence type="predicted"/>
<evidence type="ECO:0000313" key="2">
    <source>
        <dbReference type="Proteomes" id="UP000249725"/>
    </source>
</evidence>
<gene>
    <name evidence="1" type="ORF">DJ018_17275</name>
</gene>
<evidence type="ECO:0000313" key="1">
    <source>
        <dbReference type="EMBL" id="RAK50918.1"/>
    </source>
</evidence>
<name>A0A328ADU6_9CAUL</name>
<dbReference type="RefSeq" id="WP_111516228.1">
    <property type="nucleotide sequence ID" value="NZ_QFYR01000005.1"/>
</dbReference>